<sequence length="56" mass="6195">DYANELAQSFSRFYESTPILKAEGGVRNARVLVALAFKYTMSGVLKALGITPLERM</sequence>
<feature type="non-terminal residue" evidence="2">
    <location>
        <position position="1"/>
    </location>
</feature>
<proteinExistence type="predicted"/>
<dbReference type="Gene3D" id="1.10.730.10">
    <property type="entry name" value="Isoleucyl-tRNA Synthetase, Domain 1"/>
    <property type="match status" value="1"/>
</dbReference>
<protein>
    <submittedName>
        <fullName evidence="2">DALR anticodon binding domain protein</fullName>
        <ecNumber evidence="2">6.1.1.-</ecNumber>
    </submittedName>
</protein>
<name>T1CDB0_9ZZZZ</name>
<comment type="caution">
    <text evidence="2">The sequence shown here is derived from an EMBL/GenBank/DDBJ whole genome shotgun (WGS) entry which is preliminary data.</text>
</comment>
<reference evidence="2" key="2">
    <citation type="journal article" date="2014" name="ISME J.">
        <title>Microbial stratification in low pH oxic and suboxic macroscopic growths along an acid mine drainage.</title>
        <authorList>
            <person name="Mendez-Garcia C."/>
            <person name="Mesa V."/>
            <person name="Sprenger R.R."/>
            <person name="Richter M."/>
            <person name="Diez M.S."/>
            <person name="Solano J."/>
            <person name="Bargiela R."/>
            <person name="Golyshina O.V."/>
            <person name="Manteca A."/>
            <person name="Ramos J.L."/>
            <person name="Gallego J.R."/>
            <person name="Llorente I."/>
            <person name="Martins Dos Santos V.A."/>
            <person name="Jensen O.N."/>
            <person name="Pelaez A.I."/>
            <person name="Sanchez J."/>
            <person name="Ferrer M."/>
        </authorList>
    </citation>
    <scope>NUCLEOTIDE SEQUENCE</scope>
</reference>
<dbReference type="AlphaFoldDB" id="T1CDB0"/>
<keyword evidence="2" id="KW-0436">Ligase</keyword>
<reference evidence="2" key="1">
    <citation type="submission" date="2013-08" db="EMBL/GenBank/DDBJ databases">
        <authorList>
            <person name="Mendez C."/>
            <person name="Richter M."/>
            <person name="Ferrer M."/>
            <person name="Sanchez J."/>
        </authorList>
    </citation>
    <scope>NUCLEOTIDE SEQUENCE</scope>
</reference>
<dbReference type="SUPFAM" id="SSF47323">
    <property type="entry name" value="Anticodon-binding domain of a subclass of class I aminoacyl-tRNA synthetases"/>
    <property type="match status" value="1"/>
</dbReference>
<feature type="domain" description="DALR anticodon binding" evidence="1">
    <location>
        <begin position="1"/>
        <end position="56"/>
    </location>
</feature>
<dbReference type="GO" id="GO:0004814">
    <property type="term" value="F:arginine-tRNA ligase activity"/>
    <property type="evidence" value="ECO:0007669"/>
    <property type="project" value="InterPro"/>
</dbReference>
<dbReference type="EC" id="6.1.1.-" evidence="2"/>
<evidence type="ECO:0000259" key="1">
    <source>
        <dbReference type="Pfam" id="PF05746"/>
    </source>
</evidence>
<dbReference type="InterPro" id="IPR009080">
    <property type="entry name" value="tRNAsynth_Ia_anticodon-bd"/>
</dbReference>
<dbReference type="Pfam" id="PF05746">
    <property type="entry name" value="DALR_1"/>
    <property type="match status" value="1"/>
</dbReference>
<dbReference type="EMBL" id="AUZZ01001596">
    <property type="protein sequence ID" value="EQD63869.1"/>
    <property type="molecule type" value="Genomic_DNA"/>
</dbReference>
<accession>T1CDB0</accession>
<dbReference type="GO" id="GO:0005524">
    <property type="term" value="F:ATP binding"/>
    <property type="evidence" value="ECO:0007669"/>
    <property type="project" value="InterPro"/>
</dbReference>
<gene>
    <name evidence="2" type="ORF">B2A_02319</name>
</gene>
<evidence type="ECO:0000313" key="2">
    <source>
        <dbReference type="EMBL" id="EQD63869.1"/>
    </source>
</evidence>
<dbReference type="InterPro" id="IPR008909">
    <property type="entry name" value="DALR_anticod-bd"/>
</dbReference>
<dbReference type="GO" id="GO:0006420">
    <property type="term" value="P:arginyl-tRNA aminoacylation"/>
    <property type="evidence" value="ECO:0007669"/>
    <property type="project" value="InterPro"/>
</dbReference>
<organism evidence="2">
    <name type="scientific">mine drainage metagenome</name>
    <dbReference type="NCBI Taxonomy" id="410659"/>
    <lineage>
        <taxon>unclassified sequences</taxon>
        <taxon>metagenomes</taxon>
        <taxon>ecological metagenomes</taxon>
    </lineage>
</organism>